<protein>
    <recommendedName>
        <fullName evidence="3">FP protein C-terminal domain-containing protein</fullName>
    </recommendedName>
</protein>
<dbReference type="PANTHER" id="PTHR11505">
    <property type="entry name" value="L1 TRANSPOSABLE ELEMENT-RELATED"/>
    <property type="match status" value="1"/>
</dbReference>
<dbReference type="Pfam" id="PF25298">
    <property type="entry name" value="Baculo_FP_2nd"/>
    <property type="match status" value="1"/>
</dbReference>
<dbReference type="InterPro" id="IPR004244">
    <property type="entry name" value="Transposase_22"/>
</dbReference>
<name>A0A2A4IUU8_HELVI</name>
<proteinExistence type="predicted"/>
<feature type="region of interest" description="Disordered" evidence="2">
    <location>
        <begin position="68"/>
        <end position="101"/>
    </location>
</feature>
<gene>
    <name evidence="4" type="ORF">B5V51_13036</name>
</gene>
<reference evidence="4" key="1">
    <citation type="submission" date="2017-09" db="EMBL/GenBank/DDBJ databases">
        <title>Contemporary evolution of a Lepidopteran species, Heliothis virescens, in response to modern agricultural practices.</title>
        <authorList>
            <person name="Fritz M.L."/>
            <person name="Deyonke A.M."/>
            <person name="Papanicolaou A."/>
            <person name="Micinski S."/>
            <person name="Westbrook J."/>
            <person name="Gould F."/>
        </authorList>
    </citation>
    <scope>NUCLEOTIDE SEQUENCE [LARGE SCALE GENOMIC DNA]</scope>
    <source>
        <strain evidence="4">HvINT-</strain>
        <tissue evidence="4">Whole body</tissue>
    </source>
</reference>
<dbReference type="EMBL" id="NWSH01007173">
    <property type="protein sequence ID" value="PCG63054.1"/>
    <property type="molecule type" value="Genomic_DNA"/>
</dbReference>
<feature type="domain" description="FP protein C-terminal" evidence="3">
    <location>
        <begin position="306"/>
        <end position="356"/>
    </location>
</feature>
<dbReference type="Gene3D" id="3.30.70.1820">
    <property type="entry name" value="L1 transposable element, RRM domain"/>
    <property type="match status" value="1"/>
</dbReference>
<evidence type="ECO:0000256" key="1">
    <source>
        <dbReference type="SAM" id="Coils"/>
    </source>
</evidence>
<keyword evidence="1" id="KW-0175">Coiled coil</keyword>
<evidence type="ECO:0000256" key="2">
    <source>
        <dbReference type="SAM" id="MobiDB-lite"/>
    </source>
</evidence>
<dbReference type="InterPro" id="IPR057251">
    <property type="entry name" value="FP_C"/>
</dbReference>
<evidence type="ECO:0000313" key="4">
    <source>
        <dbReference type="EMBL" id="PCG63054.1"/>
    </source>
</evidence>
<comment type="caution">
    <text evidence="4">The sequence shown here is derived from an EMBL/GenBank/DDBJ whole genome shotgun (WGS) entry which is preliminary data.</text>
</comment>
<dbReference type="SUPFAM" id="SSF57903">
    <property type="entry name" value="FYVE/PHD zinc finger"/>
    <property type="match status" value="1"/>
</dbReference>
<evidence type="ECO:0000259" key="3">
    <source>
        <dbReference type="Pfam" id="PF25298"/>
    </source>
</evidence>
<dbReference type="AlphaFoldDB" id="A0A2A4IUU8"/>
<dbReference type="InterPro" id="IPR011011">
    <property type="entry name" value="Znf_FYVE_PHD"/>
</dbReference>
<accession>A0A2A4IUU8</accession>
<feature type="compositionally biased region" description="Low complexity" evidence="2">
    <location>
        <begin position="68"/>
        <end position="77"/>
    </location>
</feature>
<organism evidence="4">
    <name type="scientific">Heliothis virescens</name>
    <name type="common">Tobacco budworm moth</name>
    <dbReference type="NCBI Taxonomy" id="7102"/>
    <lineage>
        <taxon>Eukaryota</taxon>
        <taxon>Metazoa</taxon>
        <taxon>Ecdysozoa</taxon>
        <taxon>Arthropoda</taxon>
        <taxon>Hexapoda</taxon>
        <taxon>Insecta</taxon>
        <taxon>Pterygota</taxon>
        <taxon>Neoptera</taxon>
        <taxon>Endopterygota</taxon>
        <taxon>Lepidoptera</taxon>
        <taxon>Glossata</taxon>
        <taxon>Ditrysia</taxon>
        <taxon>Noctuoidea</taxon>
        <taxon>Noctuidae</taxon>
        <taxon>Heliothinae</taxon>
        <taxon>Heliothis</taxon>
    </lineage>
</organism>
<sequence length="361" mass="40953">MLRSPTRHLCATCQCVINGPDMMKCCSCSLLYDLNCSKVSRDYYALMMNEHKQAWKCPSCLNAESIPSSASTPSSSPTYNDDNNVTIRGGKKKSKPTNVVPERSSIVSQEVLRDIIREEIGATLKTAIKELVTEHLINIDKKIAGFDDTISFNNNILEEMKMKLNEKVCIIEKLEKENAELRSNVNDLTSRLNLVEQHMRECNIEITGMPEYQTENLANVVLQLGKAVECPVTIEDIQHVTRVAKLNKDNNRPRAVVLKLRSRAVRDNLLAAVTKYNRSHTNDKLSSRHLGMGGKREPIYVSEHLSPHNKHLHAATRLKAKETEYKFVWVRDGRIYAKKNETSQAICIRSFETLNLLKKNS</sequence>
<feature type="coiled-coil region" evidence="1">
    <location>
        <begin position="157"/>
        <end position="198"/>
    </location>
</feature>